<dbReference type="EMBL" id="KZ819327">
    <property type="protein sequence ID" value="PWN20837.1"/>
    <property type="molecule type" value="Genomic_DNA"/>
</dbReference>
<dbReference type="GO" id="GO:0007031">
    <property type="term" value="P:peroxisome organization"/>
    <property type="evidence" value="ECO:0007669"/>
    <property type="project" value="UniProtKB-KW"/>
</dbReference>
<gene>
    <name evidence="4" type="ORF">BCV69DRAFT_283050</name>
</gene>
<dbReference type="GO" id="GO:0005778">
    <property type="term" value="C:peroxisomal membrane"/>
    <property type="evidence" value="ECO:0007669"/>
    <property type="project" value="UniProtKB-SubCell"/>
</dbReference>
<dbReference type="PANTHER" id="PTHR13299:SF0">
    <property type="entry name" value="PEROXISOMAL MEMBRANE PROTEIN PEX16"/>
    <property type="match status" value="1"/>
</dbReference>
<keyword evidence="2" id="KW-0962">Peroxisome biogenesis</keyword>
<organism evidence="4 5">
    <name type="scientific">Pseudomicrostroma glucosiphilum</name>
    <dbReference type="NCBI Taxonomy" id="1684307"/>
    <lineage>
        <taxon>Eukaryota</taxon>
        <taxon>Fungi</taxon>
        <taxon>Dikarya</taxon>
        <taxon>Basidiomycota</taxon>
        <taxon>Ustilaginomycotina</taxon>
        <taxon>Exobasidiomycetes</taxon>
        <taxon>Microstromatales</taxon>
        <taxon>Microstromatales incertae sedis</taxon>
        <taxon>Pseudomicrostroma</taxon>
    </lineage>
</organism>
<feature type="compositionally biased region" description="Polar residues" evidence="3">
    <location>
        <begin position="89"/>
        <end position="104"/>
    </location>
</feature>
<sequence length="528" mass="58519">MVIKAYDSFLLNNASQITAVESSLRSLTYFLPGRFKDAELAGEAIYSAMNLLGLYHDEILKRLVIYRDINVDGPQQTRRLASKPIQPLNGASSDQPLLPHTPSSHARYTNYYSDKSPAYKTMARLLVVIGYTELLAEMVARRKLSRSKAWDVVLGIEAVKASLRLALFSISESRLSINPPVPEREVDPAMLETEREEALLAQLREASASAAVSSTTSTGEQRGITATEGVSSPARSSSARADTWTGSRTGFVRPTLASLRKDDRPIDPVTGRPIPDSPASLNLPSGSRPTSRSRSRSRLSSHSDTDSDSSDETLVEPASGSATTTPFTQQSIDSYLTSRALTREDVLPPPTLVRSFANSKRGTTAELLWILRPIFYLLAIRKWGARRWEPWTISLVTEALSHFLRGSAYKSPALMSGTQKSHLAPLQMMLTLLTSSSNPLFKLVAHLGRKTLATTQPVSQVESEEWSRRKRAFLWYLLRGPLWETWTKKKVVALCDRWEDKAVLGLGASMAREYVPLVDGLWFYTASQ</sequence>
<evidence type="ECO:0000313" key="4">
    <source>
        <dbReference type="EMBL" id="PWN20837.1"/>
    </source>
</evidence>
<dbReference type="Proteomes" id="UP000245942">
    <property type="component" value="Unassembled WGS sequence"/>
</dbReference>
<reference evidence="4 5" key="1">
    <citation type="journal article" date="2018" name="Mol. Biol. Evol.">
        <title>Broad Genomic Sampling Reveals a Smut Pathogenic Ancestry of the Fungal Clade Ustilaginomycotina.</title>
        <authorList>
            <person name="Kijpornyongpan T."/>
            <person name="Mondo S.J."/>
            <person name="Barry K."/>
            <person name="Sandor L."/>
            <person name="Lee J."/>
            <person name="Lipzen A."/>
            <person name="Pangilinan J."/>
            <person name="LaButti K."/>
            <person name="Hainaut M."/>
            <person name="Henrissat B."/>
            <person name="Grigoriev I.V."/>
            <person name="Spatafora J.W."/>
            <person name="Aime M.C."/>
        </authorList>
    </citation>
    <scope>NUCLEOTIDE SEQUENCE [LARGE SCALE GENOMIC DNA]</scope>
    <source>
        <strain evidence="4 5">MCA 4718</strain>
    </source>
</reference>
<evidence type="ECO:0000256" key="2">
    <source>
        <dbReference type="RuleBase" id="RU365003"/>
    </source>
</evidence>
<proteinExistence type="inferred from homology"/>
<dbReference type="InterPro" id="IPR013919">
    <property type="entry name" value="Pex16"/>
</dbReference>
<dbReference type="GeneID" id="37014302"/>
<dbReference type="RefSeq" id="XP_025347997.1">
    <property type="nucleotide sequence ID" value="XM_025492568.1"/>
</dbReference>
<dbReference type="OrthoDB" id="2021143at2759"/>
<keyword evidence="2" id="KW-0576">Peroxisome</keyword>
<protein>
    <recommendedName>
        <fullName evidence="2">Peroxisomal membrane protein PEX16</fullName>
    </recommendedName>
</protein>
<dbReference type="STRING" id="1684307.A0A316U6E7"/>
<feature type="compositionally biased region" description="Low complexity" evidence="3">
    <location>
        <begin position="231"/>
        <end position="241"/>
    </location>
</feature>
<evidence type="ECO:0000313" key="5">
    <source>
        <dbReference type="Proteomes" id="UP000245942"/>
    </source>
</evidence>
<evidence type="ECO:0000256" key="1">
    <source>
        <dbReference type="ARBA" id="ARBA00009505"/>
    </source>
</evidence>
<dbReference type="AlphaFoldDB" id="A0A316U6E7"/>
<accession>A0A316U6E7</accession>
<feature type="compositionally biased region" description="Polar residues" evidence="3">
    <location>
        <begin position="320"/>
        <end position="329"/>
    </location>
</feature>
<dbReference type="Pfam" id="PF08610">
    <property type="entry name" value="Pex16"/>
    <property type="match status" value="1"/>
</dbReference>
<feature type="region of interest" description="Disordered" evidence="3">
    <location>
        <begin position="80"/>
        <end position="104"/>
    </location>
</feature>
<evidence type="ECO:0000256" key="3">
    <source>
        <dbReference type="SAM" id="MobiDB-lite"/>
    </source>
</evidence>
<comment type="similarity">
    <text evidence="1 2">Belongs to the peroxin-16 family.</text>
</comment>
<name>A0A316U6E7_9BASI</name>
<feature type="region of interest" description="Disordered" evidence="3">
    <location>
        <begin position="209"/>
        <end position="329"/>
    </location>
</feature>
<dbReference type="PANTHER" id="PTHR13299">
    <property type="entry name" value="PEROXISOMAL MEMBRANE PROTEIN PEX16"/>
    <property type="match status" value="1"/>
</dbReference>
<keyword evidence="5" id="KW-1185">Reference proteome</keyword>
<feature type="compositionally biased region" description="Low complexity" evidence="3">
    <location>
        <begin position="209"/>
        <end position="218"/>
    </location>
</feature>
<comment type="subcellular location">
    <subcellularLocation>
        <location evidence="2">Peroxisome membrane</location>
    </subcellularLocation>
</comment>